<organism evidence="2 3">
    <name type="scientific">Synaphobranchus kaupii</name>
    <name type="common">Kaup's arrowtooth eel</name>
    <dbReference type="NCBI Taxonomy" id="118154"/>
    <lineage>
        <taxon>Eukaryota</taxon>
        <taxon>Metazoa</taxon>
        <taxon>Chordata</taxon>
        <taxon>Craniata</taxon>
        <taxon>Vertebrata</taxon>
        <taxon>Euteleostomi</taxon>
        <taxon>Actinopterygii</taxon>
        <taxon>Neopterygii</taxon>
        <taxon>Teleostei</taxon>
        <taxon>Anguilliformes</taxon>
        <taxon>Synaphobranchidae</taxon>
        <taxon>Synaphobranchus</taxon>
    </lineage>
</organism>
<reference evidence="2" key="1">
    <citation type="journal article" date="2023" name="Science">
        <title>Genome structures resolve the early diversification of teleost fishes.</title>
        <authorList>
            <person name="Parey E."/>
            <person name="Louis A."/>
            <person name="Montfort J."/>
            <person name="Bouchez O."/>
            <person name="Roques C."/>
            <person name="Iampietro C."/>
            <person name="Lluch J."/>
            <person name="Castinel A."/>
            <person name="Donnadieu C."/>
            <person name="Desvignes T."/>
            <person name="Floi Bucao C."/>
            <person name="Jouanno E."/>
            <person name="Wen M."/>
            <person name="Mejri S."/>
            <person name="Dirks R."/>
            <person name="Jansen H."/>
            <person name="Henkel C."/>
            <person name="Chen W.J."/>
            <person name="Zahm M."/>
            <person name="Cabau C."/>
            <person name="Klopp C."/>
            <person name="Thompson A.W."/>
            <person name="Robinson-Rechavi M."/>
            <person name="Braasch I."/>
            <person name="Lecointre G."/>
            <person name="Bobe J."/>
            <person name="Postlethwait J.H."/>
            <person name="Berthelot C."/>
            <person name="Roest Crollius H."/>
            <person name="Guiguen Y."/>
        </authorList>
    </citation>
    <scope>NUCLEOTIDE SEQUENCE</scope>
    <source>
        <strain evidence="2">WJC10195</strain>
    </source>
</reference>
<evidence type="ECO:0000313" key="2">
    <source>
        <dbReference type="EMBL" id="KAJ8375294.1"/>
    </source>
</evidence>
<name>A0A9Q1G5I7_SYNKA</name>
<accession>A0A9Q1G5I7</accession>
<evidence type="ECO:0000313" key="3">
    <source>
        <dbReference type="Proteomes" id="UP001152622"/>
    </source>
</evidence>
<dbReference type="AlphaFoldDB" id="A0A9Q1G5I7"/>
<protein>
    <submittedName>
        <fullName evidence="2">Uncharacterized protein</fullName>
    </submittedName>
</protein>
<dbReference type="Proteomes" id="UP001152622">
    <property type="component" value="Chromosome 2"/>
</dbReference>
<evidence type="ECO:0000256" key="1">
    <source>
        <dbReference type="SAM" id="MobiDB-lite"/>
    </source>
</evidence>
<feature type="region of interest" description="Disordered" evidence="1">
    <location>
        <begin position="127"/>
        <end position="170"/>
    </location>
</feature>
<keyword evidence="3" id="KW-1185">Reference proteome</keyword>
<sequence length="170" mass="18679">MGRAFASASANGSDEVGWVQSRFRLPPPRASAAIFHISHSSDLRPVLSAHSIPDRRCTLLLLSCQGSWLRGSNDLRGYFVTARRALRAASRLCFGVSLGEGAIVCHAEGLGDDGAQWEMETCGNVEREEETDRSRAGGKNVAFTTRPYERRQGGRAIAATGRRRQRFRTE</sequence>
<dbReference type="EMBL" id="JAINUF010000002">
    <property type="protein sequence ID" value="KAJ8375294.1"/>
    <property type="molecule type" value="Genomic_DNA"/>
</dbReference>
<proteinExistence type="predicted"/>
<gene>
    <name evidence="2" type="ORF">SKAU_G00058740</name>
</gene>
<feature type="compositionally biased region" description="Basic residues" evidence="1">
    <location>
        <begin position="161"/>
        <end position="170"/>
    </location>
</feature>
<comment type="caution">
    <text evidence="2">The sequence shown here is derived from an EMBL/GenBank/DDBJ whole genome shotgun (WGS) entry which is preliminary data.</text>
</comment>